<evidence type="ECO:0000256" key="5">
    <source>
        <dbReference type="ARBA" id="ARBA00005359"/>
    </source>
</evidence>
<evidence type="ECO:0000256" key="13">
    <source>
        <dbReference type="ARBA" id="ARBA00048639"/>
    </source>
</evidence>
<dbReference type="Gene3D" id="3.20.20.70">
    <property type="entry name" value="Aldolase class I"/>
    <property type="match status" value="1"/>
</dbReference>
<evidence type="ECO:0000256" key="12">
    <source>
        <dbReference type="ARBA" id="ARBA00023136"/>
    </source>
</evidence>
<dbReference type="GO" id="GO:0044205">
    <property type="term" value="P:'de novo' UMP biosynthetic process"/>
    <property type="evidence" value="ECO:0007669"/>
    <property type="project" value="UniProtKB-UniPathway"/>
</dbReference>
<evidence type="ECO:0000313" key="18">
    <source>
        <dbReference type="Proteomes" id="UP000182800"/>
    </source>
</evidence>
<comment type="similarity">
    <text evidence="5">Belongs to the dihydroorotate dehydrogenase family. Type 2 subfamily.</text>
</comment>
<dbReference type="NCBIfam" id="TIGR01036">
    <property type="entry name" value="pyrD_sub2"/>
    <property type="match status" value="1"/>
</dbReference>
<reference evidence="17 18" key="2">
    <citation type="submission" date="2016-08" db="EMBL/GenBank/DDBJ databases">
        <authorList>
            <person name="Varghese N."/>
            <person name="Submissions Spin"/>
        </authorList>
    </citation>
    <scope>NUCLEOTIDE SEQUENCE [LARGE SCALE GENOMIC DNA]</scope>
    <source>
        <strain evidence="17 18">HL-109</strain>
    </source>
</reference>
<comment type="function">
    <text evidence="2">Catalyzes the conversion of dihydroorotate to orotate with quinone as electron acceptor.</text>
</comment>
<gene>
    <name evidence="16" type="primary">pyrD</name>
    <name evidence="17" type="ORF">GA0071312_3122</name>
    <name evidence="16" type="ORF">HLUCCO17_13095</name>
</gene>
<evidence type="ECO:0000256" key="2">
    <source>
        <dbReference type="ARBA" id="ARBA00003125"/>
    </source>
</evidence>
<proteinExistence type="inferred from homology"/>
<keyword evidence="18" id="KW-1185">Reference proteome</keyword>
<organism evidence="16">
    <name type="scientific">Saliniramus fredricksonii</name>
    <dbReference type="NCBI Taxonomy" id="1653334"/>
    <lineage>
        <taxon>Bacteria</taxon>
        <taxon>Pseudomonadati</taxon>
        <taxon>Pseudomonadota</taxon>
        <taxon>Alphaproteobacteria</taxon>
        <taxon>Hyphomicrobiales</taxon>
        <taxon>Salinarimonadaceae</taxon>
        <taxon>Saliniramus</taxon>
    </lineage>
</organism>
<reference evidence="16" key="1">
    <citation type="submission" date="2015-09" db="EMBL/GenBank/DDBJ databases">
        <title>Identification and resolution of microdiversity through metagenomic sequencing of parallel consortia.</title>
        <authorList>
            <person name="Nelson W.C."/>
            <person name="Romine M.F."/>
            <person name="Lindemann S.R."/>
        </authorList>
    </citation>
    <scope>NUCLEOTIDE SEQUENCE [LARGE SCALE GENOMIC DNA]</scope>
    <source>
        <strain evidence="16">HL-109</strain>
    </source>
</reference>
<evidence type="ECO:0000256" key="1">
    <source>
        <dbReference type="ARBA" id="ARBA00001917"/>
    </source>
</evidence>
<keyword evidence="12" id="KW-0472">Membrane</keyword>
<dbReference type="RefSeq" id="WP_074445692.1">
    <property type="nucleotide sequence ID" value="NZ_FMBM01000002.1"/>
</dbReference>
<keyword evidence="11" id="KW-0560">Oxidoreductase</keyword>
<name>A0A0P7Y6F6_9HYPH</name>
<dbReference type="AlphaFoldDB" id="A0A0P7Y6F6"/>
<dbReference type="STRING" id="1653334.GA0071312_3122"/>
<evidence type="ECO:0000259" key="15">
    <source>
        <dbReference type="Pfam" id="PF01180"/>
    </source>
</evidence>
<dbReference type="GO" id="GO:0106430">
    <property type="term" value="F:dihydroorotate dehydrogenase (quinone) activity"/>
    <property type="evidence" value="ECO:0007669"/>
    <property type="project" value="UniProtKB-EC"/>
</dbReference>
<evidence type="ECO:0000256" key="10">
    <source>
        <dbReference type="ARBA" id="ARBA00022975"/>
    </source>
</evidence>
<dbReference type="NCBIfam" id="NF003645">
    <property type="entry name" value="PRK05286.1-2"/>
    <property type="match status" value="1"/>
</dbReference>
<dbReference type="PROSITE" id="PS00911">
    <property type="entry name" value="DHODEHASE_1"/>
    <property type="match status" value="1"/>
</dbReference>
<accession>A0A0P7Y6F6</accession>
<keyword evidence="10" id="KW-0665">Pyrimidine biosynthesis</keyword>
<comment type="pathway">
    <text evidence="4">Pyrimidine metabolism; UMP biosynthesis via de novo pathway; orotate from (S)-dihydroorotate (quinone route): step 1/1.</text>
</comment>
<dbReference type="EMBL" id="FMBM01000002">
    <property type="protein sequence ID" value="SCC82144.1"/>
    <property type="molecule type" value="Genomic_DNA"/>
</dbReference>
<dbReference type="Proteomes" id="UP000182800">
    <property type="component" value="Unassembled WGS sequence"/>
</dbReference>
<evidence type="ECO:0000256" key="6">
    <source>
        <dbReference type="ARBA" id="ARBA00012791"/>
    </source>
</evidence>
<evidence type="ECO:0000313" key="17">
    <source>
        <dbReference type="EMBL" id="SCC82144.1"/>
    </source>
</evidence>
<comment type="cofactor">
    <cofactor evidence="1">
        <name>FMN</name>
        <dbReference type="ChEBI" id="CHEBI:58210"/>
    </cofactor>
</comment>
<comment type="catalytic activity">
    <reaction evidence="13">
        <text>(S)-dihydroorotate + a quinone = orotate + a quinol</text>
        <dbReference type="Rhea" id="RHEA:30187"/>
        <dbReference type="ChEBI" id="CHEBI:24646"/>
        <dbReference type="ChEBI" id="CHEBI:30839"/>
        <dbReference type="ChEBI" id="CHEBI:30864"/>
        <dbReference type="ChEBI" id="CHEBI:132124"/>
        <dbReference type="EC" id="1.3.5.2"/>
    </reaction>
</comment>
<dbReference type="InterPro" id="IPR050074">
    <property type="entry name" value="DHO_dehydrogenase"/>
</dbReference>
<sequence>MIGALFSLARPALHALDPETAHHASIRALSLLPPRRPTPDDRRLGMTAFGLDFPNPLGLAAGYDKQCDVPDQLLGLGFGFIECGGVTPLPQPGNPRPRVFRLTRDGAIINRFGLNSDGLAAISGRLRRRRGRPGIVGVNLGANKESRDRIADYVMLVTRLCGLAQFLTINISSPNTPGLRDLQGEAFLDELLARCTAARDEADAAIGSRTALLIKIAPDMDEAALDGLVATVCARGIDGMIVSNTTIARPAGLTEKAMAGEAGGLSGRPLFLRSTRVLAQTALRVEGRVPLIGVGGIDSPQAAIAKLRAGASLLQLYSALVYKGPGLVGAIKQGICDHLERTGAAGLTDLIGRDVADSARDPRAALAAAGADRSA</sequence>
<comment type="caution">
    <text evidence="16">The sequence shown here is derived from an EMBL/GenBank/DDBJ whole genome shotgun (WGS) entry which is preliminary data.</text>
</comment>
<dbReference type="PANTHER" id="PTHR48109:SF4">
    <property type="entry name" value="DIHYDROOROTATE DEHYDROGENASE (QUINONE), MITOCHONDRIAL"/>
    <property type="match status" value="1"/>
</dbReference>
<dbReference type="InterPro" id="IPR005720">
    <property type="entry name" value="Dihydroorotate_DH_cat"/>
</dbReference>
<dbReference type="EC" id="1.3.5.2" evidence="6 14"/>
<dbReference type="Pfam" id="PF01180">
    <property type="entry name" value="DHO_dh"/>
    <property type="match status" value="1"/>
</dbReference>
<evidence type="ECO:0000256" key="3">
    <source>
        <dbReference type="ARBA" id="ARBA00004370"/>
    </source>
</evidence>
<dbReference type="EMBL" id="LJSX01000021">
    <property type="protein sequence ID" value="KPQ09827.1"/>
    <property type="molecule type" value="Genomic_DNA"/>
</dbReference>
<dbReference type="InterPro" id="IPR005719">
    <property type="entry name" value="Dihydroorotate_DH_2"/>
</dbReference>
<keyword evidence="9" id="KW-0288">FMN</keyword>
<keyword evidence="8" id="KW-0285">Flavoprotein</keyword>
<dbReference type="PATRIC" id="fig|1653334.4.peg.288"/>
<dbReference type="GO" id="GO:0006207">
    <property type="term" value="P:'de novo' pyrimidine nucleobase biosynthetic process"/>
    <property type="evidence" value="ECO:0007669"/>
    <property type="project" value="UniProtKB-UniRule"/>
</dbReference>
<evidence type="ECO:0000256" key="7">
    <source>
        <dbReference type="ARBA" id="ARBA00018366"/>
    </source>
</evidence>
<dbReference type="UniPathway" id="UPA00070">
    <property type="reaction ID" value="UER00946"/>
</dbReference>
<dbReference type="PANTHER" id="PTHR48109">
    <property type="entry name" value="DIHYDROOROTATE DEHYDROGENASE (QUINONE), MITOCHONDRIAL-RELATED"/>
    <property type="match status" value="1"/>
</dbReference>
<dbReference type="PROSITE" id="PS00912">
    <property type="entry name" value="DHODEHASE_2"/>
    <property type="match status" value="1"/>
</dbReference>
<dbReference type="InterPro" id="IPR001295">
    <property type="entry name" value="Dihydroorotate_DH_CS"/>
</dbReference>
<dbReference type="InterPro" id="IPR013785">
    <property type="entry name" value="Aldolase_TIM"/>
</dbReference>
<evidence type="ECO:0000313" key="16">
    <source>
        <dbReference type="EMBL" id="KPQ09827.1"/>
    </source>
</evidence>
<comment type="subcellular location">
    <subcellularLocation>
        <location evidence="3">Membrane</location>
    </subcellularLocation>
</comment>
<dbReference type="OrthoDB" id="9802377at2"/>
<evidence type="ECO:0000256" key="11">
    <source>
        <dbReference type="ARBA" id="ARBA00023002"/>
    </source>
</evidence>
<evidence type="ECO:0000256" key="8">
    <source>
        <dbReference type="ARBA" id="ARBA00022630"/>
    </source>
</evidence>
<dbReference type="GO" id="GO:0005737">
    <property type="term" value="C:cytoplasm"/>
    <property type="evidence" value="ECO:0007669"/>
    <property type="project" value="InterPro"/>
</dbReference>
<feature type="domain" description="Dihydroorotate dehydrogenase catalytic" evidence="15">
    <location>
        <begin position="45"/>
        <end position="338"/>
    </location>
</feature>
<dbReference type="GO" id="GO:0016020">
    <property type="term" value="C:membrane"/>
    <property type="evidence" value="ECO:0007669"/>
    <property type="project" value="UniProtKB-SubCell"/>
</dbReference>
<protein>
    <recommendedName>
        <fullName evidence="7 14">Dihydroorotate dehydrogenase (quinone)</fullName>
        <ecNumber evidence="6 14">1.3.5.2</ecNumber>
    </recommendedName>
</protein>
<evidence type="ECO:0000256" key="4">
    <source>
        <dbReference type="ARBA" id="ARBA00005161"/>
    </source>
</evidence>
<dbReference type="Proteomes" id="UP000050497">
    <property type="component" value="Unassembled WGS sequence"/>
</dbReference>
<dbReference type="NCBIfam" id="NF003652">
    <property type="entry name" value="PRK05286.2-5"/>
    <property type="match status" value="1"/>
</dbReference>
<evidence type="ECO:0000256" key="9">
    <source>
        <dbReference type="ARBA" id="ARBA00022643"/>
    </source>
</evidence>
<dbReference type="SUPFAM" id="SSF51395">
    <property type="entry name" value="FMN-linked oxidoreductases"/>
    <property type="match status" value="1"/>
</dbReference>
<evidence type="ECO:0000256" key="14">
    <source>
        <dbReference type="NCBIfam" id="TIGR01036"/>
    </source>
</evidence>
<dbReference type="CDD" id="cd04738">
    <property type="entry name" value="DHOD_2_like"/>
    <property type="match status" value="1"/>
</dbReference>